<name>A0ABW9H064_9FIRM</name>
<dbReference type="SFLD" id="SFLDG01129">
    <property type="entry name" value="C1.5:_HAD__Beta-PGM__Phosphata"/>
    <property type="match status" value="1"/>
</dbReference>
<dbReference type="PANTHER" id="PTHR18901">
    <property type="entry name" value="2-DEOXYGLUCOSE-6-PHOSPHATE PHOSPHATASE 2"/>
    <property type="match status" value="1"/>
</dbReference>
<dbReference type="RefSeq" id="WP_408977861.1">
    <property type="nucleotide sequence ID" value="NZ_JBJUVG010000012.1"/>
</dbReference>
<dbReference type="CDD" id="cd07505">
    <property type="entry name" value="HAD_BPGM-like"/>
    <property type="match status" value="1"/>
</dbReference>
<dbReference type="SFLD" id="SFLDS00003">
    <property type="entry name" value="Haloacid_Dehalogenase"/>
    <property type="match status" value="1"/>
</dbReference>
<dbReference type="GO" id="GO:0016787">
    <property type="term" value="F:hydrolase activity"/>
    <property type="evidence" value="ECO:0007669"/>
    <property type="project" value="UniProtKB-KW"/>
</dbReference>
<dbReference type="InterPro" id="IPR023214">
    <property type="entry name" value="HAD_sf"/>
</dbReference>
<dbReference type="Proteomes" id="UP001631949">
    <property type="component" value="Unassembled WGS sequence"/>
</dbReference>
<evidence type="ECO:0000313" key="2">
    <source>
        <dbReference type="Proteomes" id="UP001631949"/>
    </source>
</evidence>
<dbReference type="InterPro" id="IPR036412">
    <property type="entry name" value="HAD-like_sf"/>
</dbReference>
<dbReference type="Gene3D" id="3.40.50.1000">
    <property type="entry name" value="HAD superfamily/HAD-like"/>
    <property type="match status" value="1"/>
</dbReference>
<sequence length="216" mass="23854">MTYAIFDMDGTLIDSMPLWQDVGTAFRQKRKLPPLGDMTKLFHKMTIIQAAAYLKEAYQLPDSLETVHDDIRAIAWQAYAEQVPLKTGVLDALAAFQQAGIHMGIATANERPLVNLVLDRLGLSPYIQAVHTCSEVGATKREGPAVYRACLQDLGGESPQDCYVFEDAPHAAESAASAGFQVIGVYDQAYAYDLPRLKKASQHYFESASQWPTLLE</sequence>
<dbReference type="Gene3D" id="1.10.150.240">
    <property type="entry name" value="Putative phosphatase, domain 2"/>
    <property type="match status" value="1"/>
</dbReference>
<accession>A0ABW9H064</accession>
<gene>
    <name evidence="1" type="ORF">ACKQTC_07680</name>
</gene>
<evidence type="ECO:0000313" key="1">
    <source>
        <dbReference type="EMBL" id="MFM9414246.1"/>
    </source>
</evidence>
<dbReference type="Pfam" id="PF00702">
    <property type="entry name" value="Hydrolase"/>
    <property type="match status" value="1"/>
</dbReference>
<keyword evidence="2" id="KW-1185">Reference proteome</keyword>
<reference evidence="1 2" key="1">
    <citation type="journal article" date="2016" name="Int. J. Syst. Evol. Microbiol.">
        <title>Peptococcus simiae sp. nov., isolated from rhesus macaque faeces and emended description of the genus Peptococcus.</title>
        <authorList>
            <person name="Shkoporov A.N."/>
            <person name="Efimov B.A."/>
            <person name="Kondova I."/>
            <person name="Ouwerling B."/>
            <person name="Chaplin A.V."/>
            <person name="Shcherbakova V.A."/>
            <person name="Langermans J.A.M."/>
        </authorList>
    </citation>
    <scope>NUCLEOTIDE SEQUENCE [LARGE SCALE GENOMIC DNA]</scope>
    <source>
        <strain evidence="1 2">M108</strain>
    </source>
</reference>
<proteinExistence type="predicted"/>
<keyword evidence="1" id="KW-0378">Hydrolase</keyword>
<comment type="caution">
    <text evidence="1">The sequence shown here is derived from an EMBL/GenBank/DDBJ whole genome shotgun (WGS) entry which is preliminary data.</text>
</comment>
<protein>
    <submittedName>
        <fullName evidence="1">HAD family hydrolase</fullName>
    </submittedName>
</protein>
<dbReference type="EMBL" id="JBJUVG010000012">
    <property type="protein sequence ID" value="MFM9414246.1"/>
    <property type="molecule type" value="Genomic_DNA"/>
</dbReference>
<organism evidence="1 2">
    <name type="scientific">Peptococcus simiae</name>
    <dbReference type="NCBI Taxonomy" id="1643805"/>
    <lineage>
        <taxon>Bacteria</taxon>
        <taxon>Bacillati</taxon>
        <taxon>Bacillota</taxon>
        <taxon>Clostridia</taxon>
        <taxon>Eubacteriales</taxon>
        <taxon>Peptococcaceae</taxon>
        <taxon>Peptococcus</taxon>
    </lineage>
</organism>
<dbReference type="SUPFAM" id="SSF56784">
    <property type="entry name" value="HAD-like"/>
    <property type="match status" value="1"/>
</dbReference>
<dbReference type="PANTHER" id="PTHR18901:SF38">
    <property type="entry name" value="PSEUDOURIDINE-5'-PHOSPHATASE"/>
    <property type="match status" value="1"/>
</dbReference>
<dbReference type="InterPro" id="IPR023198">
    <property type="entry name" value="PGP-like_dom2"/>
</dbReference>